<dbReference type="GO" id="GO:0008168">
    <property type="term" value="F:methyltransferase activity"/>
    <property type="evidence" value="ECO:0007669"/>
    <property type="project" value="UniProtKB-KW"/>
</dbReference>
<evidence type="ECO:0000313" key="12">
    <source>
        <dbReference type="Proteomes" id="UP000053051"/>
    </source>
</evidence>
<keyword evidence="11" id="KW-0489">Methyltransferase</keyword>
<organism evidence="11 12">
    <name type="scientific">Richelia intracellularis HH01</name>
    <dbReference type="NCBI Taxonomy" id="1165094"/>
    <lineage>
        <taxon>Bacteria</taxon>
        <taxon>Bacillati</taxon>
        <taxon>Cyanobacteriota</taxon>
        <taxon>Cyanophyceae</taxon>
        <taxon>Nostocales</taxon>
        <taxon>Nostocaceae</taxon>
        <taxon>Richelia</taxon>
    </lineage>
</organism>
<keyword evidence="12" id="KW-1185">Reference proteome</keyword>
<dbReference type="CDD" id="cd06578">
    <property type="entry name" value="HemD"/>
    <property type="match status" value="1"/>
</dbReference>
<reference evidence="12" key="2">
    <citation type="submission" date="2016-01" db="EMBL/GenBank/DDBJ databases">
        <title>Diatom-associated endosymboitic cyanobacterium lacks core nitrogen metabolism enzymes.</title>
        <authorList>
            <person name="Hilton J.A."/>
            <person name="Foster R.A."/>
            <person name="Tripp H.J."/>
            <person name="Carter B.J."/>
            <person name="Zehr J.P."/>
            <person name="Villareal T.A."/>
        </authorList>
    </citation>
    <scope>NUCLEOTIDE SEQUENCE [LARGE SCALE GENOMIC DNA]</scope>
    <source>
        <strain evidence="12">HH01</strain>
    </source>
</reference>
<dbReference type="InterPro" id="IPR036108">
    <property type="entry name" value="4pyrrol_syn_uPrphyn_synt_sf"/>
</dbReference>
<feature type="domain" description="Tetrapyrrole biosynthesis uroporphyrinogen III synthase" evidence="10">
    <location>
        <begin position="22"/>
        <end position="269"/>
    </location>
</feature>
<dbReference type="Pfam" id="PF02602">
    <property type="entry name" value="HEM4"/>
    <property type="match status" value="1"/>
</dbReference>
<dbReference type="PANTHER" id="PTHR38042:SF1">
    <property type="entry name" value="UROPORPHYRINOGEN-III SYNTHASE, CHLOROPLASTIC"/>
    <property type="match status" value="1"/>
</dbReference>
<dbReference type="Proteomes" id="UP000053051">
    <property type="component" value="Unassembled WGS sequence"/>
</dbReference>
<dbReference type="SUPFAM" id="SSF69618">
    <property type="entry name" value="HemD-like"/>
    <property type="match status" value="1"/>
</dbReference>
<dbReference type="AlphaFoldDB" id="M1WZG6"/>
<dbReference type="PANTHER" id="PTHR38042">
    <property type="entry name" value="UROPORPHYRINOGEN-III SYNTHASE, CHLOROPLASTIC"/>
    <property type="match status" value="1"/>
</dbReference>
<evidence type="ECO:0000256" key="3">
    <source>
        <dbReference type="ARBA" id="ARBA00013109"/>
    </source>
</evidence>
<name>M1WZG6_9NOST</name>
<comment type="pathway">
    <text evidence="1 9">Porphyrin-containing compound metabolism; protoporphyrin-IX biosynthesis; coproporphyrinogen-III from 5-aminolevulinate: step 3/4.</text>
</comment>
<evidence type="ECO:0000313" key="11">
    <source>
        <dbReference type="EMBL" id="CCH67577.1"/>
    </source>
</evidence>
<evidence type="ECO:0000256" key="9">
    <source>
        <dbReference type="RuleBase" id="RU366031"/>
    </source>
</evidence>
<dbReference type="RefSeq" id="WP_008234311.1">
    <property type="nucleotide sequence ID" value="NZ_CAIY01000047.1"/>
</dbReference>
<dbReference type="GO" id="GO:0004852">
    <property type="term" value="F:uroporphyrinogen-III synthase activity"/>
    <property type="evidence" value="ECO:0007669"/>
    <property type="project" value="UniProtKB-UniRule"/>
</dbReference>
<dbReference type="GO" id="GO:0006780">
    <property type="term" value="P:uroporphyrinogen III biosynthetic process"/>
    <property type="evidence" value="ECO:0007669"/>
    <property type="project" value="UniProtKB-UniRule"/>
</dbReference>
<dbReference type="InterPro" id="IPR039793">
    <property type="entry name" value="UROS/Hem4"/>
</dbReference>
<dbReference type="GO" id="GO:0032259">
    <property type="term" value="P:methylation"/>
    <property type="evidence" value="ECO:0007669"/>
    <property type="project" value="UniProtKB-KW"/>
</dbReference>
<evidence type="ECO:0000256" key="5">
    <source>
        <dbReference type="ARBA" id="ARBA00023244"/>
    </source>
</evidence>
<keyword evidence="11" id="KW-0808">Transferase</keyword>
<dbReference type="GO" id="GO:0006782">
    <property type="term" value="P:protoporphyrinogen IX biosynthetic process"/>
    <property type="evidence" value="ECO:0007669"/>
    <property type="project" value="UniProtKB-UniRule"/>
</dbReference>
<evidence type="ECO:0000259" key="10">
    <source>
        <dbReference type="Pfam" id="PF02602"/>
    </source>
</evidence>
<comment type="catalytic activity">
    <reaction evidence="8 9">
        <text>hydroxymethylbilane = uroporphyrinogen III + H2O</text>
        <dbReference type="Rhea" id="RHEA:18965"/>
        <dbReference type="ChEBI" id="CHEBI:15377"/>
        <dbReference type="ChEBI" id="CHEBI:57308"/>
        <dbReference type="ChEBI" id="CHEBI:57845"/>
        <dbReference type="EC" id="4.2.1.75"/>
    </reaction>
</comment>
<accession>M1WZG6</accession>
<dbReference type="EC" id="4.2.1.75" evidence="3 9"/>
<proteinExistence type="inferred from homology"/>
<dbReference type="Gene3D" id="3.40.50.10090">
    <property type="match status" value="2"/>
</dbReference>
<dbReference type="OrthoDB" id="9815856at2"/>
<comment type="caution">
    <text evidence="11">The sequence shown here is derived from an EMBL/GenBank/DDBJ whole genome shotgun (WGS) entry which is preliminary data.</text>
</comment>
<protein>
    <recommendedName>
        <fullName evidence="7 9">Uroporphyrinogen-III synthase</fullName>
        <ecNumber evidence="3 9">4.2.1.75</ecNumber>
    </recommendedName>
</protein>
<evidence type="ECO:0000256" key="8">
    <source>
        <dbReference type="ARBA" id="ARBA00048617"/>
    </source>
</evidence>
<dbReference type="EMBL" id="CAIY01000047">
    <property type="protein sequence ID" value="CCH67577.1"/>
    <property type="molecule type" value="Genomic_DNA"/>
</dbReference>
<dbReference type="InterPro" id="IPR003754">
    <property type="entry name" value="4pyrrol_synth_uPrphyn_synth"/>
</dbReference>
<keyword evidence="4 9" id="KW-0456">Lyase</keyword>
<evidence type="ECO:0000256" key="6">
    <source>
        <dbReference type="ARBA" id="ARBA00037589"/>
    </source>
</evidence>
<comment type="function">
    <text evidence="6 9">Catalyzes cyclization of the linear tetrapyrrole, hydroxymethylbilane, to the macrocyclic uroporphyrinogen III.</text>
</comment>
<sequence>MATLSLTDRTILVTRSVGQSSEFTQSLIHAGAKVIEMPTLEIVAPSSWESLDNAIMNLAKFNWLILTSSNAVNFFFDRLNAHGQDVSELGEVKIAVVGEKTAQTLKQKDLQPDFTPPNFVADSIVEKFPEEFSGKKILFPRVESGGRDFLVREFTAKGAEVVEAAAYQSVCPSNIPPEAKLALKKFNVDVITFASSKTVRFFCQLLAKTFNVKWSGDSKTEEENLRRVVKKYLQGVCVASIGPQTSKSCFSLIGRVDLEAKEYTLDGLIKALVEWNCFLNK</sequence>
<dbReference type="UniPathway" id="UPA00251">
    <property type="reaction ID" value="UER00320"/>
</dbReference>
<evidence type="ECO:0000256" key="2">
    <source>
        <dbReference type="ARBA" id="ARBA00008133"/>
    </source>
</evidence>
<dbReference type="STRING" id="1165094.RINTHH_14220"/>
<reference evidence="11 12" key="1">
    <citation type="submission" date="2012-05" db="EMBL/GenBank/DDBJ databases">
        <authorList>
            <person name="Hilton J."/>
        </authorList>
    </citation>
    <scope>NUCLEOTIDE SEQUENCE [LARGE SCALE GENOMIC DNA]</scope>
    <source>
        <strain evidence="11 12">HH01</strain>
    </source>
</reference>
<comment type="similarity">
    <text evidence="2 9">Belongs to the uroporphyrinogen-III synthase family.</text>
</comment>
<gene>
    <name evidence="11" type="ORF">RINTHH_14220</name>
</gene>
<evidence type="ECO:0000256" key="1">
    <source>
        <dbReference type="ARBA" id="ARBA00004772"/>
    </source>
</evidence>
<evidence type="ECO:0000256" key="7">
    <source>
        <dbReference type="ARBA" id="ARBA00040167"/>
    </source>
</evidence>
<evidence type="ECO:0000256" key="4">
    <source>
        <dbReference type="ARBA" id="ARBA00023239"/>
    </source>
</evidence>
<keyword evidence="5 9" id="KW-0627">Porphyrin biosynthesis</keyword>